<dbReference type="Pfam" id="PF00144">
    <property type="entry name" value="Beta-lactamase"/>
    <property type="match status" value="1"/>
</dbReference>
<dbReference type="AlphaFoldDB" id="A0A9X3BUE0"/>
<evidence type="ECO:0000259" key="1">
    <source>
        <dbReference type="Pfam" id="PF00144"/>
    </source>
</evidence>
<dbReference type="SUPFAM" id="SSF56601">
    <property type="entry name" value="beta-lactamase/transpeptidase-like"/>
    <property type="match status" value="1"/>
</dbReference>
<reference evidence="2" key="2">
    <citation type="journal article" date="2022" name="BMC Genomics">
        <title>Comparative genome analysis of mycobacteria focusing on tRNA and non-coding RNA.</title>
        <authorList>
            <person name="Behra P.R.K."/>
            <person name="Pettersson B.M.F."/>
            <person name="Ramesh M."/>
            <person name="Das S."/>
            <person name="Dasgupta S."/>
            <person name="Kirsebom L.A."/>
        </authorList>
    </citation>
    <scope>NUCLEOTIDE SEQUENCE</scope>
    <source>
        <strain evidence="2">DSM 44838</strain>
    </source>
</reference>
<comment type="caution">
    <text evidence="2">The sequence shown here is derived from an EMBL/GenBank/DDBJ whole genome shotgun (WGS) entry which is preliminary data.</text>
</comment>
<feature type="domain" description="Beta-lactamase-related" evidence="1">
    <location>
        <begin position="18"/>
        <end position="364"/>
    </location>
</feature>
<sequence>MTVHGSYDPRFADLVKALDDELVNGDEVGAALAVDVDGVSVLDVWGGHTDATKTVEWSQDTIVNVWSCTKALCVLAALILVDRGLLDLDAPVARYWPEFAANGKQGVLVRHVLSHTSGVAGWDEPFTQEEMYDRDAAVERLARQAPWWTPGNQAGYHAQNYGHLVGEIVRRITGTSLTDFIRRQIAEPLNADVQIGARAEDDARVAPLITTPPPAFPPLPQDSPMRKVFAAPPASAEPANTTAWRRAEVGACNGHANARGLVRALSSISLRGRANGVRLLEPQTVERIFDVHASGPDLVLGSLVTWGLGLALPTADFLPYLKTERTCFWGGWGGSLVVMDLHRRLTIAYTMNRMAPDLVGSDRTRRYVELVYDALAA</sequence>
<name>A0A9X3BUE0_9MYCO</name>
<organism evidence="2 3">
    <name type="scientific">Mycobacterium yunnanensis</name>
    <dbReference type="NCBI Taxonomy" id="368477"/>
    <lineage>
        <taxon>Bacteria</taxon>
        <taxon>Bacillati</taxon>
        <taxon>Actinomycetota</taxon>
        <taxon>Actinomycetes</taxon>
        <taxon>Mycobacteriales</taxon>
        <taxon>Mycobacteriaceae</taxon>
        <taxon>Mycobacterium</taxon>
    </lineage>
</organism>
<dbReference type="InterPro" id="IPR001466">
    <property type="entry name" value="Beta-lactam-related"/>
</dbReference>
<evidence type="ECO:0000313" key="2">
    <source>
        <dbReference type="EMBL" id="MCV7422165.1"/>
    </source>
</evidence>
<evidence type="ECO:0000313" key="3">
    <source>
        <dbReference type="Proteomes" id="UP001141629"/>
    </source>
</evidence>
<protein>
    <submittedName>
        <fullName evidence="2">Beta-lactamase family protein</fullName>
    </submittedName>
</protein>
<dbReference type="PANTHER" id="PTHR43319">
    <property type="entry name" value="BETA-LACTAMASE-RELATED"/>
    <property type="match status" value="1"/>
</dbReference>
<gene>
    <name evidence="2" type="ORF">H7K45_16570</name>
</gene>
<proteinExistence type="predicted"/>
<keyword evidence="3" id="KW-1185">Reference proteome</keyword>
<dbReference type="PANTHER" id="PTHR43319:SF3">
    <property type="entry name" value="BETA-LACTAMASE-RELATED DOMAIN-CONTAINING PROTEIN"/>
    <property type="match status" value="1"/>
</dbReference>
<dbReference type="EMBL" id="JACKVK010000008">
    <property type="protein sequence ID" value="MCV7422165.1"/>
    <property type="molecule type" value="Genomic_DNA"/>
</dbReference>
<dbReference type="InterPro" id="IPR012338">
    <property type="entry name" value="Beta-lactam/transpept-like"/>
</dbReference>
<accession>A0A9X3BUE0</accession>
<reference evidence="2" key="1">
    <citation type="submission" date="2020-07" db="EMBL/GenBank/DDBJ databases">
        <authorList>
            <person name="Pettersson B.M.F."/>
            <person name="Behra P.R.K."/>
            <person name="Ramesh M."/>
            <person name="Das S."/>
            <person name="Dasgupta S."/>
            <person name="Kirsebom L.A."/>
        </authorList>
    </citation>
    <scope>NUCLEOTIDE SEQUENCE</scope>
    <source>
        <strain evidence="2">DSM 44838</strain>
    </source>
</reference>
<dbReference type="InterPro" id="IPR052907">
    <property type="entry name" value="Beta-lactamase/esterase"/>
</dbReference>
<dbReference type="Gene3D" id="3.40.710.10">
    <property type="entry name" value="DD-peptidase/beta-lactamase superfamily"/>
    <property type="match status" value="1"/>
</dbReference>
<dbReference type="Proteomes" id="UP001141629">
    <property type="component" value="Unassembled WGS sequence"/>
</dbReference>